<dbReference type="Proteomes" id="UP000193920">
    <property type="component" value="Unassembled WGS sequence"/>
</dbReference>
<keyword evidence="4" id="KW-1185">Reference proteome</keyword>
<protein>
    <submittedName>
        <fullName evidence="3">Uncharacterized protein</fullName>
    </submittedName>
</protein>
<dbReference type="PANTHER" id="PTHR15665">
    <property type="entry name" value="ASTEROID PROTEIN"/>
    <property type="match status" value="1"/>
</dbReference>
<organism evidence="3 4">
    <name type="scientific">Neocallimastix californiae</name>
    <dbReference type="NCBI Taxonomy" id="1754190"/>
    <lineage>
        <taxon>Eukaryota</taxon>
        <taxon>Fungi</taxon>
        <taxon>Fungi incertae sedis</taxon>
        <taxon>Chytridiomycota</taxon>
        <taxon>Chytridiomycota incertae sedis</taxon>
        <taxon>Neocallimastigomycetes</taxon>
        <taxon>Neocallimastigales</taxon>
        <taxon>Neocallimastigaceae</taxon>
        <taxon>Neocallimastix</taxon>
    </lineage>
</organism>
<dbReference type="AlphaFoldDB" id="A0A1Y2AAP9"/>
<dbReference type="SUPFAM" id="SSF88723">
    <property type="entry name" value="PIN domain-like"/>
    <property type="match status" value="1"/>
</dbReference>
<evidence type="ECO:0000313" key="4">
    <source>
        <dbReference type="Proteomes" id="UP000193920"/>
    </source>
</evidence>
<evidence type="ECO:0000256" key="2">
    <source>
        <dbReference type="SAM" id="MobiDB-lite"/>
    </source>
</evidence>
<dbReference type="STRING" id="1754190.A0A1Y2AAP9"/>
<sequence>MTLIQYLKDSMDTFQKLELKLTVFEADSYISYLANKYNAYIISNDSDFYIYKVPEYINFKDIIFPGNVEYETFEIKYYSYNNKQIYEHFGLMEEMMPIFGSLCGNDYVNLEHYKELKTYITRYKSKIIFKGINKIKTQYFKRIVIFLLQMYENVKHNNIENNENNKIQRNSNNINDISISSYEDLSNLQKLILEEIFKDTHNIIEEKHRFEFQKTLIDSVREYNPNRKIQKIINKVDIDKKLSKNKFLRMNEKILELYYSNSELPIKDHVSQITNDFGSFSVDQLINHFNLTKDTLPIFASLCGNDKLKITEFSRDFQNHFYSILKDENNNNNRMDSGSMYDYYRNIVNFISNIYDTIQMEKNDKNENELELHEYVYEENKLSPLQKMMNEKIVKNIFNDHLKKFYISVQRKFSKALNKSVIEYNKIFYEEPNNMNSFNKTNNENKNKSPTENETEIETEIETETKTKNPKELAIKAIIDKNEGDSFFCTNEFIKNRVFSLDEQVLESYYASDYNIKLLNILINDHFICIQYFEMIDKQNCWNITEDLRKEMYKIMFNLNIKHSRSKYSDNDETYVIKEFTRKGEDLSNNKLIIKTKEIDELSLNSTNERFIKYLTLFKCKIDDIMDLPYFIIPCLTSLRFLLLKKLETNSFIFNKENSLYSHLSNYIINNNNGNNKENSKRSQDDLNINKEGTQKNINDIKNEETITKLYDYEFEALLASCIAALSFTYLHTNSFLKLKESETDKTSMMTSSEYLIRNHIKKYVTVGYHNLYDDLRYNKSRSLQLIHPWSIECMEDINQLENSIQIYAEYINILNTNTNTLEALKLPIDLPEFRSFTSMYHFQWEQAFHCMVNPFKLSNEKNISSIFHNLFTVTILNNNEDNTSTINPTEYINYLCDLYNKMLTRLILNI</sequence>
<proteinExistence type="inferred from homology"/>
<dbReference type="InterPro" id="IPR029060">
    <property type="entry name" value="PIN-like_dom_sf"/>
</dbReference>
<dbReference type="EMBL" id="MCOG01000311">
    <property type="protein sequence ID" value="ORY19653.1"/>
    <property type="molecule type" value="Genomic_DNA"/>
</dbReference>
<dbReference type="OrthoDB" id="25987at2759"/>
<evidence type="ECO:0000313" key="3">
    <source>
        <dbReference type="EMBL" id="ORY19653.1"/>
    </source>
</evidence>
<evidence type="ECO:0000256" key="1">
    <source>
        <dbReference type="ARBA" id="ARBA00007398"/>
    </source>
</evidence>
<accession>A0A1Y2AAP9</accession>
<feature type="region of interest" description="Disordered" evidence="2">
    <location>
        <begin position="438"/>
        <end position="465"/>
    </location>
</feature>
<name>A0A1Y2AAP9_9FUNG</name>
<comment type="similarity">
    <text evidence="1">Belongs to the asteroid family.</text>
</comment>
<comment type="caution">
    <text evidence="3">The sequence shown here is derived from an EMBL/GenBank/DDBJ whole genome shotgun (WGS) entry which is preliminary data.</text>
</comment>
<gene>
    <name evidence="3" type="ORF">LY90DRAFT_677090</name>
</gene>
<dbReference type="InterPro" id="IPR026832">
    <property type="entry name" value="Asteroid"/>
</dbReference>
<reference evidence="3 4" key="1">
    <citation type="submission" date="2016-08" db="EMBL/GenBank/DDBJ databases">
        <title>A Parts List for Fungal Cellulosomes Revealed by Comparative Genomics.</title>
        <authorList>
            <consortium name="DOE Joint Genome Institute"/>
            <person name="Haitjema C.H."/>
            <person name="Gilmore S.P."/>
            <person name="Henske J.K."/>
            <person name="Solomon K.V."/>
            <person name="De Groot R."/>
            <person name="Kuo A."/>
            <person name="Mondo S.J."/>
            <person name="Salamov A.A."/>
            <person name="Labutti K."/>
            <person name="Zhao Z."/>
            <person name="Chiniquy J."/>
            <person name="Barry K."/>
            <person name="Brewer H.M."/>
            <person name="Purvine S.O."/>
            <person name="Wright A.T."/>
            <person name="Boxma B."/>
            <person name="Van Alen T."/>
            <person name="Hackstein J.H."/>
            <person name="Baker S.E."/>
            <person name="Grigoriev I.V."/>
            <person name="O'Malley M.A."/>
        </authorList>
    </citation>
    <scope>NUCLEOTIDE SEQUENCE [LARGE SCALE GENOMIC DNA]</scope>
    <source>
        <strain evidence="3 4">G1</strain>
    </source>
</reference>
<dbReference type="PANTHER" id="PTHR15665:SF1">
    <property type="entry name" value="PROTEIN ASTEROID HOMOLOG 1"/>
    <property type="match status" value="1"/>
</dbReference>
<feature type="compositionally biased region" description="Acidic residues" evidence="2">
    <location>
        <begin position="453"/>
        <end position="462"/>
    </location>
</feature>